<dbReference type="EMBL" id="KI282785">
    <property type="protein sequence ID" value="ESA14568.1"/>
    <property type="molecule type" value="Genomic_DNA"/>
</dbReference>
<accession>U9U7N8</accession>
<organism evidence="1">
    <name type="scientific">Rhizophagus irregularis (strain DAOM 181602 / DAOM 197198 / MUCL 43194)</name>
    <name type="common">Arbuscular mycorrhizal fungus</name>
    <name type="synonym">Glomus intraradices</name>
    <dbReference type="NCBI Taxonomy" id="747089"/>
    <lineage>
        <taxon>Eukaryota</taxon>
        <taxon>Fungi</taxon>
        <taxon>Fungi incertae sedis</taxon>
        <taxon>Mucoromycota</taxon>
        <taxon>Glomeromycotina</taxon>
        <taxon>Glomeromycetes</taxon>
        <taxon>Glomerales</taxon>
        <taxon>Glomeraceae</taxon>
        <taxon>Rhizophagus</taxon>
    </lineage>
</organism>
<name>U9U7N8_RHIID</name>
<dbReference type="AlphaFoldDB" id="U9U7N8"/>
<dbReference type="HOGENOM" id="CLU_3033520_0_0_1"/>
<evidence type="ECO:0000313" key="1">
    <source>
        <dbReference type="EMBL" id="ESA14568.1"/>
    </source>
</evidence>
<protein>
    <submittedName>
        <fullName evidence="1">Uncharacterized protein</fullName>
    </submittedName>
</protein>
<reference evidence="1" key="1">
    <citation type="submission" date="2013-07" db="EMBL/GenBank/DDBJ databases">
        <title>The genome of an arbuscular mycorrhizal fungus provides insights into the evolution of the oldest plant symbiosis.</title>
        <authorList>
            <consortium name="DOE Joint Genome Institute"/>
            <person name="Tisserant E."/>
            <person name="Malbreil M."/>
            <person name="Kuo A."/>
            <person name="Kohler A."/>
            <person name="Symeonidi A."/>
            <person name="Balestrini R."/>
            <person name="Charron P."/>
            <person name="Duensing N."/>
            <person name="Frei-dit-Frey N."/>
            <person name="Gianinazzi-Pearson V."/>
            <person name="Gilbert B."/>
            <person name="Handa Y."/>
            <person name="Hijri M."/>
            <person name="Kaul R."/>
            <person name="Kawaguchi M."/>
            <person name="Krajinski F."/>
            <person name="Lammers P."/>
            <person name="Lapierre D."/>
            <person name="Masclaux F.G."/>
            <person name="Murat C."/>
            <person name="Morin E."/>
            <person name="Ndikumana S."/>
            <person name="Pagni M."/>
            <person name="Petitpierre D."/>
            <person name="Requena N."/>
            <person name="Rosikiewicz P."/>
            <person name="Riley R."/>
            <person name="Saito K."/>
            <person name="San Clemente H."/>
            <person name="Shapiro H."/>
            <person name="van Tuinen D."/>
            <person name="Becard G."/>
            <person name="Bonfante P."/>
            <person name="Paszkowski U."/>
            <person name="Shachar-Hill Y."/>
            <person name="Young J.P."/>
            <person name="Sanders I.R."/>
            <person name="Henrissat B."/>
            <person name="Rensing S.A."/>
            <person name="Grigoriev I.V."/>
            <person name="Corradi N."/>
            <person name="Roux C."/>
            <person name="Martin F."/>
        </authorList>
    </citation>
    <scope>NUCLEOTIDE SEQUENCE</scope>
    <source>
        <strain evidence="1">DAOM 197198</strain>
    </source>
</reference>
<proteinExistence type="predicted"/>
<sequence>MRCLNFISGIMMPIILLAYPACYVIYCRYSAINDVACQIWTKLINLSDHVRLPRI</sequence>
<gene>
    <name evidence="1" type="ORF">GLOINDRAFT_170364</name>
</gene>